<evidence type="ECO:0000313" key="3">
    <source>
        <dbReference type="Proteomes" id="UP000317374"/>
    </source>
</evidence>
<evidence type="ECO:0000313" key="2">
    <source>
        <dbReference type="EMBL" id="VUS88856.1"/>
    </source>
</evidence>
<evidence type="ECO:0000256" key="1">
    <source>
        <dbReference type="SAM" id="MobiDB-lite"/>
    </source>
</evidence>
<protein>
    <submittedName>
        <fullName evidence="2">Uncharacterized protein</fullName>
    </submittedName>
</protein>
<dbReference type="EMBL" id="CABGGW010000045">
    <property type="protein sequence ID" value="VUS88856.1"/>
    <property type="molecule type" value="Genomic_DNA"/>
</dbReference>
<name>A0A564M4P1_9ENTR</name>
<dbReference type="AlphaFoldDB" id="A0A564M4P1"/>
<gene>
    <name evidence="2" type="ORF">SB6422_02769</name>
</gene>
<feature type="region of interest" description="Disordered" evidence="1">
    <location>
        <begin position="185"/>
        <end position="207"/>
    </location>
</feature>
<reference evidence="2 3" key="1">
    <citation type="submission" date="2019-07" db="EMBL/GenBank/DDBJ databases">
        <authorList>
            <person name="Brisse S."/>
            <person name="Rodrigues C."/>
            <person name="Thorpe H."/>
        </authorList>
    </citation>
    <scope>NUCLEOTIDE SEQUENCE [LARGE SCALE GENOMIC DNA]</scope>
    <source>
        <strain evidence="2">SB6422</strain>
    </source>
</reference>
<organism evidence="2 3">
    <name type="scientific">Klebsiella huaxiensis</name>
    <dbReference type="NCBI Taxonomy" id="2153354"/>
    <lineage>
        <taxon>Bacteria</taxon>
        <taxon>Pseudomonadati</taxon>
        <taxon>Pseudomonadota</taxon>
        <taxon>Gammaproteobacteria</taxon>
        <taxon>Enterobacterales</taxon>
        <taxon>Enterobacteriaceae</taxon>
        <taxon>Klebsiella/Raoultella group</taxon>
        <taxon>Klebsiella</taxon>
    </lineage>
</organism>
<sequence>MSVDPNIRLAIYNDALILSGERVLFSLEENREPRRLLDVVWEGALRFCLEQGQWNFAVRAERLDYSPSVEPPFGYIRAFDKPDDWIRTCSVASDPYFNNTILDYTDEAAFWFCNYDEIYIRYVSDSEFYGNNGSAWPETYRMFIAAHLAKLVSPRLKNGSDAQTIEYEYKTRKRDALTKDALQDPTKRVPAGAFVSSRRGQRSRFSR</sequence>
<accession>A0A564M4P1</accession>
<proteinExistence type="predicted"/>
<dbReference type="Proteomes" id="UP000317374">
    <property type="component" value="Unassembled WGS sequence"/>
</dbReference>